<accession>A0A9P7Z4L8</accession>
<keyword evidence="5 9" id="KW-1133">Transmembrane helix</keyword>
<dbReference type="EMBL" id="MU253844">
    <property type="protein sequence ID" value="KAG9245494.1"/>
    <property type="molecule type" value="Genomic_DNA"/>
</dbReference>
<dbReference type="InterPro" id="IPR052427">
    <property type="entry name" value="Glycosyltrans_GT2/GT47"/>
</dbReference>
<keyword evidence="4 9" id="KW-0812">Transmembrane</keyword>
<dbReference type="GO" id="GO:0016757">
    <property type="term" value="F:glycosyltransferase activity"/>
    <property type="evidence" value="ECO:0007669"/>
    <property type="project" value="UniProtKB-KW"/>
</dbReference>
<sequence length="460" mass="53189">MQDGSPFGHYFDMFSPGVWVWIWIITWTHRYLRFFVNTLSHWFYKSIPIPENPSYASEDVTVIIPTIHDNFEELRESLQSILVCNPFELLLITTGDKYEKLGSFVKTLEASNIRIFCTSIANKRLQVCEAIPKVKTSLILMADDDVTWPSTMLPWVLAPFENPRIGGVGTCQRVKRVRTGPWMARIFNWLGAAYIERRNFEISATHGIDGGTSCMSGRTGCFRAEILQSPLFLHGFKTERWGKYQLNADDDNFVTRWLVSHQWQTWIQYDRGCELETTLENNTRFLYQCSRWARSNWRSNYTSLITEGYVLRQQLWCTYALHIATFTSLAFIMDPFIVLATYKAAEALIPGYGWHATVAQVIFLLITKVVKLVGLFIREPSDIMFLPSSIVFGYLHGLIKLWALCTLRMTSWGSRPDGDTNDSHRMSPRVLQSDSVTLPPGHHPILPRYRYEKGYQDQRT</sequence>
<feature type="transmembrane region" description="Helical" evidence="9">
    <location>
        <begin position="354"/>
        <end position="377"/>
    </location>
</feature>
<protein>
    <submittedName>
        <fullName evidence="10">Polysaccharide synthase</fullName>
    </submittedName>
</protein>
<reference evidence="10" key="1">
    <citation type="journal article" date="2021" name="IMA Fungus">
        <title>Genomic characterization of three marine fungi, including Emericellopsis atlantica sp. nov. with signatures of a generalist lifestyle and marine biomass degradation.</title>
        <authorList>
            <person name="Hagestad O.C."/>
            <person name="Hou L."/>
            <person name="Andersen J.H."/>
            <person name="Hansen E.H."/>
            <person name="Altermark B."/>
            <person name="Li C."/>
            <person name="Kuhnert E."/>
            <person name="Cox R.J."/>
            <person name="Crous P.W."/>
            <person name="Spatafora J.W."/>
            <person name="Lail K."/>
            <person name="Amirebrahimi M."/>
            <person name="Lipzen A."/>
            <person name="Pangilinan J."/>
            <person name="Andreopoulos W."/>
            <person name="Hayes R.D."/>
            <person name="Ng V."/>
            <person name="Grigoriev I.V."/>
            <person name="Jackson S.A."/>
            <person name="Sutton T.D.S."/>
            <person name="Dobson A.D.W."/>
            <person name="Rama T."/>
        </authorList>
    </citation>
    <scope>NUCLEOTIDE SEQUENCE</scope>
    <source>
        <strain evidence="10">TRa3180A</strain>
    </source>
</reference>
<gene>
    <name evidence="10" type="ORF">BJ878DRAFT_14328</name>
</gene>
<feature type="transmembrane region" description="Helical" evidence="9">
    <location>
        <begin position="319"/>
        <end position="342"/>
    </location>
</feature>
<evidence type="ECO:0000313" key="10">
    <source>
        <dbReference type="EMBL" id="KAG9245494.1"/>
    </source>
</evidence>
<evidence type="ECO:0000256" key="7">
    <source>
        <dbReference type="ARBA" id="ARBA00023180"/>
    </source>
</evidence>
<keyword evidence="11" id="KW-1185">Reference proteome</keyword>
<evidence type="ECO:0000256" key="2">
    <source>
        <dbReference type="ARBA" id="ARBA00022676"/>
    </source>
</evidence>
<feature type="transmembrane region" description="Helical" evidence="9">
    <location>
        <begin position="383"/>
        <end position="405"/>
    </location>
</feature>
<evidence type="ECO:0000256" key="4">
    <source>
        <dbReference type="ARBA" id="ARBA00022692"/>
    </source>
</evidence>
<dbReference type="InterPro" id="IPR029044">
    <property type="entry name" value="Nucleotide-diphossugar_trans"/>
</dbReference>
<feature type="compositionally biased region" description="Basic and acidic residues" evidence="8">
    <location>
        <begin position="416"/>
        <end position="425"/>
    </location>
</feature>
<dbReference type="Proteomes" id="UP000887226">
    <property type="component" value="Unassembled WGS sequence"/>
</dbReference>
<evidence type="ECO:0000256" key="5">
    <source>
        <dbReference type="ARBA" id="ARBA00022989"/>
    </source>
</evidence>
<dbReference type="AlphaFoldDB" id="A0A9P7Z4L8"/>
<evidence type="ECO:0000256" key="3">
    <source>
        <dbReference type="ARBA" id="ARBA00022679"/>
    </source>
</evidence>
<dbReference type="PANTHER" id="PTHR47844:SF1">
    <property type="entry name" value="EXOSTOSIN-LIKE 2"/>
    <property type="match status" value="1"/>
</dbReference>
<keyword evidence="7" id="KW-0325">Glycoprotein</keyword>
<dbReference type="CDD" id="cd06434">
    <property type="entry name" value="GT2_HAS"/>
    <property type="match status" value="1"/>
</dbReference>
<feature type="region of interest" description="Disordered" evidence="8">
    <location>
        <begin position="415"/>
        <end position="446"/>
    </location>
</feature>
<evidence type="ECO:0000256" key="9">
    <source>
        <dbReference type="SAM" id="Phobius"/>
    </source>
</evidence>
<evidence type="ECO:0000256" key="1">
    <source>
        <dbReference type="ARBA" id="ARBA00004370"/>
    </source>
</evidence>
<name>A0A9P7Z4L8_9HELO</name>
<keyword evidence="6 9" id="KW-0472">Membrane</keyword>
<dbReference type="SUPFAM" id="SSF53448">
    <property type="entry name" value="Nucleotide-diphospho-sugar transferases"/>
    <property type="match status" value="1"/>
</dbReference>
<organism evidence="10 11">
    <name type="scientific">Calycina marina</name>
    <dbReference type="NCBI Taxonomy" id="1763456"/>
    <lineage>
        <taxon>Eukaryota</taxon>
        <taxon>Fungi</taxon>
        <taxon>Dikarya</taxon>
        <taxon>Ascomycota</taxon>
        <taxon>Pezizomycotina</taxon>
        <taxon>Leotiomycetes</taxon>
        <taxon>Helotiales</taxon>
        <taxon>Pezizellaceae</taxon>
        <taxon>Calycina</taxon>
    </lineage>
</organism>
<evidence type="ECO:0000313" key="11">
    <source>
        <dbReference type="Proteomes" id="UP000887226"/>
    </source>
</evidence>
<dbReference type="Pfam" id="PF13641">
    <property type="entry name" value="Glyco_tranf_2_3"/>
    <property type="match status" value="1"/>
</dbReference>
<dbReference type="PANTHER" id="PTHR47844">
    <property type="entry name" value="SYNTHASE CPS1, PUTATIVE (AFU_ORTHOLOGUE AFUA_7G02500)-RELATED"/>
    <property type="match status" value="1"/>
</dbReference>
<dbReference type="OrthoDB" id="3828420at2759"/>
<evidence type="ECO:0000256" key="6">
    <source>
        <dbReference type="ARBA" id="ARBA00023136"/>
    </source>
</evidence>
<comment type="caution">
    <text evidence="10">The sequence shown here is derived from an EMBL/GenBank/DDBJ whole genome shotgun (WGS) entry which is preliminary data.</text>
</comment>
<proteinExistence type="predicted"/>
<dbReference type="GO" id="GO:0016020">
    <property type="term" value="C:membrane"/>
    <property type="evidence" value="ECO:0007669"/>
    <property type="project" value="UniProtKB-SubCell"/>
</dbReference>
<comment type="subcellular location">
    <subcellularLocation>
        <location evidence="1">Membrane</location>
    </subcellularLocation>
</comment>
<keyword evidence="3" id="KW-0808">Transferase</keyword>
<keyword evidence="2" id="KW-0328">Glycosyltransferase</keyword>
<evidence type="ECO:0000256" key="8">
    <source>
        <dbReference type="SAM" id="MobiDB-lite"/>
    </source>
</evidence>
<dbReference type="Gene3D" id="3.90.550.10">
    <property type="entry name" value="Spore Coat Polysaccharide Biosynthesis Protein SpsA, Chain A"/>
    <property type="match status" value="1"/>
</dbReference>